<dbReference type="InterPro" id="IPR012427">
    <property type="entry name" value="DUF1622"/>
</dbReference>
<keyword evidence="1" id="KW-0472">Membrane</keyword>
<name>M1Z9L0_9FIRM</name>
<dbReference type="HOGENOM" id="CLU_136765_2_0_9"/>
<reference evidence="2 3" key="1">
    <citation type="submission" date="2016-11" db="EMBL/GenBank/DDBJ databases">
        <authorList>
            <person name="Manzoor S."/>
        </authorList>
    </citation>
    <scope>NUCLEOTIDE SEQUENCE [LARGE SCALE GENOMIC DNA]</scope>
    <source>
        <strain evidence="2">Clostridium ultunense strain Esp</strain>
    </source>
</reference>
<dbReference type="PANTHER" id="PTHR38468">
    <property type="entry name" value="SLL0939 PROTEIN"/>
    <property type="match status" value="1"/>
</dbReference>
<evidence type="ECO:0000313" key="3">
    <source>
        <dbReference type="Proteomes" id="UP000245423"/>
    </source>
</evidence>
<feature type="transmembrane region" description="Helical" evidence="1">
    <location>
        <begin position="6"/>
        <end position="31"/>
    </location>
</feature>
<feature type="transmembrane region" description="Helical" evidence="1">
    <location>
        <begin position="81"/>
        <end position="100"/>
    </location>
</feature>
<dbReference type="PANTHER" id="PTHR38468:SF1">
    <property type="entry name" value="SLL0939 PROTEIN"/>
    <property type="match status" value="1"/>
</dbReference>
<dbReference type="AlphaFoldDB" id="M1Z9L0"/>
<keyword evidence="3" id="KW-1185">Reference proteome</keyword>
<protein>
    <recommendedName>
        <fullName evidence="4">DUF1622 domain-containing protein</fullName>
    </recommendedName>
</protein>
<organism evidence="2 3">
    <name type="scientific">[Clostridium] ultunense Esp</name>
    <dbReference type="NCBI Taxonomy" id="1288971"/>
    <lineage>
        <taxon>Bacteria</taxon>
        <taxon>Bacillati</taxon>
        <taxon>Bacillota</taxon>
        <taxon>Tissierellia</taxon>
        <taxon>Tissierellales</taxon>
        <taxon>Tepidimicrobiaceae</taxon>
        <taxon>Schnuerera</taxon>
    </lineage>
</organism>
<keyword evidence="1" id="KW-0812">Transmembrane</keyword>
<evidence type="ECO:0000256" key="1">
    <source>
        <dbReference type="SAM" id="Phobius"/>
    </source>
</evidence>
<dbReference type="Pfam" id="PF07784">
    <property type="entry name" value="DUF1622"/>
    <property type="match status" value="1"/>
</dbReference>
<dbReference type="Proteomes" id="UP000245423">
    <property type="component" value="Chromosome 1"/>
</dbReference>
<gene>
    <name evidence="2" type="ORF">CUESP1_0672</name>
</gene>
<evidence type="ECO:0000313" key="2">
    <source>
        <dbReference type="EMBL" id="SHD76055.1"/>
    </source>
</evidence>
<dbReference type="RefSeq" id="WP_005584390.1">
    <property type="nucleotide sequence ID" value="NZ_LT669839.1"/>
</dbReference>
<evidence type="ECO:0008006" key="4">
    <source>
        <dbReference type="Google" id="ProtNLM"/>
    </source>
</evidence>
<accession>M1Z9L0</accession>
<sequence length="118" mass="13319">MYIESFLEIIIPYITGFLETIGVIIITVASIKAIIGFIKNRLDFGNENLKIELAKALALSLEFKLAAEILKTVIIRTLDEFLILAAITFLRIIISFVIHWEVNAKEKEEVVEKGVKAK</sequence>
<dbReference type="EMBL" id="LT669839">
    <property type="protein sequence ID" value="SHD76055.1"/>
    <property type="molecule type" value="Genomic_DNA"/>
</dbReference>
<keyword evidence="1" id="KW-1133">Transmembrane helix</keyword>
<proteinExistence type="predicted"/>